<keyword evidence="1" id="KW-1133">Transmembrane helix</keyword>
<organism evidence="2 3">
    <name type="scientific">Ameca splendens</name>
    <dbReference type="NCBI Taxonomy" id="208324"/>
    <lineage>
        <taxon>Eukaryota</taxon>
        <taxon>Metazoa</taxon>
        <taxon>Chordata</taxon>
        <taxon>Craniata</taxon>
        <taxon>Vertebrata</taxon>
        <taxon>Euteleostomi</taxon>
        <taxon>Actinopterygii</taxon>
        <taxon>Neopterygii</taxon>
        <taxon>Teleostei</taxon>
        <taxon>Neoteleostei</taxon>
        <taxon>Acanthomorphata</taxon>
        <taxon>Ovalentaria</taxon>
        <taxon>Atherinomorphae</taxon>
        <taxon>Cyprinodontiformes</taxon>
        <taxon>Goodeidae</taxon>
        <taxon>Ameca</taxon>
    </lineage>
</organism>
<comment type="caution">
    <text evidence="2">The sequence shown here is derived from an EMBL/GenBank/DDBJ whole genome shotgun (WGS) entry which is preliminary data.</text>
</comment>
<protein>
    <recommendedName>
        <fullName evidence="4">Secreted protein</fullName>
    </recommendedName>
</protein>
<feature type="transmembrane region" description="Helical" evidence="1">
    <location>
        <begin position="6"/>
        <end position="26"/>
    </location>
</feature>
<sequence>MIKPIYVLWIPILSSAFVWICIKLAASCSLRLLSQDRSVSCPPSNISLLKTWILNLISPGDLTTITYEIFVCFVPDCIINKTVFILLPPRVFSVCGSELFRI</sequence>
<evidence type="ECO:0000256" key="1">
    <source>
        <dbReference type="SAM" id="Phobius"/>
    </source>
</evidence>
<gene>
    <name evidence="2" type="ORF">AMECASPLE_025787</name>
</gene>
<keyword evidence="1" id="KW-0812">Transmembrane</keyword>
<proteinExistence type="predicted"/>
<accession>A0ABV1ACG8</accession>
<evidence type="ECO:0000313" key="3">
    <source>
        <dbReference type="Proteomes" id="UP001469553"/>
    </source>
</evidence>
<evidence type="ECO:0008006" key="4">
    <source>
        <dbReference type="Google" id="ProtNLM"/>
    </source>
</evidence>
<dbReference type="Proteomes" id="UP001469553">
    <property type="component" value="Unassembled WGS sequence"/>
</dbReference>
<reference evidence="2 3" key="1">
    <citation type="submission" date="2021-06" db="EMBL/GenBank/DDBJ databases">
        <authorList>
            <person name="Palmer J.M."/>
        </authorList>
    </citation>
    <scope>NUCLEOTIDE SEQUENCE [LARGE SCALE GENOMIC DNA]</scope>
    <source>
        <strain evidence="2 3">AS_MEX2019</strain>
        <tissue evidence="2">Muscle</tissue>
    </source>
</reference>
<dbReference type="EMBL" id="JAHRIP010087213">
    <property type="protein sequence ID" value="MEQ2315767.1"/>
    <property type="molecule type" value="Genomic_DNA"/>
</dbReference>
<keyword evidence="3" id="KW-1185">Reference proteome</keyword>
<evidence type="ECO:0000313" key="2">
    <source>
        <dbReference type="EMBL" id="MEQ2315767.1"/>
    </source>
</evidence>
<keyword evidence="1" id="KW-0472">Membrane</keyword>
<name>A0ABV1ACG8_9TELE</name>